<dbReference type="STRING" id="144197.ENSSPAP00000005896"/>
<keyword evidence="2" id="KW-1015">Disulfide bond</keyword>
<dbReference type="CDD" id="cd00096">
    <property type="entry name" value="Ig"/>
    <property type="match status" value="1"/>
</dbReference>
<dbReference type="OrthoDB" id="6159398at2759"/>
<feature type="domain" description="Ig-like" evidence="6">
    <location>
        <begin position="470"/>
        <end position="560"/>
    </location>
</feature>
<dbReference type="GeneTree" id="ENSGT01100000263479"/>
<dbReference type="Gene3D" id="2.60.40.10">
    <property type="entry name" value="Immunoglobulins"/>
    <property type="match status" value="9"/>
</dbReference>
<accession>A0A3B4ZEB3</accession>
<evidence type="ECO:0000313" key="8">
    <source>
        <dbReference type="Proteomes" id="UP000694891"/>
    </source>
</evidence>
<dbReference type="InterPro" id="IPR003599">
    <property type="entry name" value="Ig_sub"/>
</dbReference>
<evidence type="ECO:0000256" key="5">
    <source>
        <dbReference type="SAM" id="SignalP"/>
    </source>
</evidence>
<organism evidence="7">
    <name type="scientific">Stegastes partitus</name>
    <name type="common">bicolor damselfish</name>
    <dbReference type="NCBI Taxonomy" id="144197"/>
    <lineage>
        <taxon>Eukaryota</taxon>
        <taxon>Metazoa</taxon>
        <taxon>Chordata</taxon>
        <taxon>Craniata</taxon>
        <taxon>Vertebrata</taxon>
        <taxon>Euteleostomi</taxon>
        <taxon>Actinopterygii</taxon>
        <taxon>Neopterygii</taxon>
        <taxon>Teleostei</taxon>
        <taxon>Neoteleostei</taxon>
        <taxon>Acanthomorphata</taxon>
        <taxon>Ovalentaria</taxon>
        <taxon>Pomacentridae</taxon>
        <taxon>Stegastes</taxon>
    </lineage>
</organism>
<keyword evidence="1 5" id="KW-0732">Signal</keyword>
<evidence type="ECO:0000256" key="1">
    <source>
        <dbReference type="ARBA" id="ARBA00022729"/>
    </source>
</evidence>
<keyword evidence="3" id="KW-0325">Glycoprotein</keyword>
<feature type="domain" description="Ig-like" evidence="6">
    <location>
        <begin position="210"/>
        <end position="288"/>
    </location>
</feature>
<dbReference type="CTD" id="634"/>
<dbReference type="PANTHER" id="PTHR44337:SF20">
    <property type="entry name" value="CARCINOEMBRYONIC ANTIGEN-RELATED CELL ADHESION MOLECULE 5-RELATED"/>
    <property type="match status" value="1"/>
</dbReference>
<feature type="domain" description="Ig-like" evidence="6">
    <location>
        <begin position="563"/>
        <end position="636"/>
    </location>
</feature>
<dbReference type="RefSeq" id="XP_008288307.1">
    <property type="nucleotide sequence ID" value="XM_008290085.1"/>
</dbReference>
<sequence>MESPVAFVLILTTIAFADVRSQSIYASENPLPVGSNVTLYSTTPVTTGAWLFNNSLIVLIFPGNPAILSDRVTYNSSTSSLTLMSLKVDDSGEYALQDVAFRAKLMLSVQVPISNVTLWAKATDLVEFNDTAVLMCSVSSGSSLSFEWLKGNSTVTAGEDVHFSNGNATLTINNVTRNYQGPFRCNVSNGISHEISPPVHLNISYGPSNPMMMVTPMKDTYKTGSNITLTCSAKSSPPAMIQWMANGVYLDHYGAELHLKNVTEENSGDYKCVFHNTVTSRFSSANASIWVLDPLTAVVVKNIGGPAILNKPFTLQCEVTGTANTVKWWRNGQPVYADNTTVLDKNNKTLTLNPVQLSDNGYYKCQACNPVSNMTSSPYTLEVNHGPQMPTITGPKVAKTGDNVTLWCYAASYPPSHYKWYYNGSLVSNMSEYTTPPLLKEMSLKYMCMAFNNVTGKNSTAYTMLTVVDPIENVQVKAPGNLAEEGYPYNLTCDVTGPADHIYWMKNGEPLHEDNGTVFYMDNKTVCFTALEPDDTGYYKCMAANALGNMTSPPYKLLVNFGPETPMVYGPAFAETGRYAIFNCSAMSVPPSHYTWWFNGSMVANTSMLTVGPLSFNMTGEYTCMAHNNVTGKNSTKSTMLTVIEAIDSVTVRGNTIPINHKNFTLTCDVVGPYDMIYWMKDGMKLHMNDTTTNHSSYTYYHAEENMLLFTPVTVYNSGTYQCVATNQAGLHKSAPFKLLVNYGPLSVKITGPYLAELGSLDVSLTCSADSWPECHFYWFFNNQSNPLQNGSVLTFPVTKENEGKYICKARNPVTNITMYQSTTFAISYSKSAIHFSSQSLMFMGLFAVSASVLFN</sequence>
<feature type="domain" description="Ig-like" evidence="6">
    <location>
        <begin position="387"/>
        <end position="466"/>
    </location>
</feature>
<feature type="domain" description="Ig-like" evidence="6">
    <location>
        <begin position="112"/>
        <end position="196"/>
    </location>
</feature>
<dbReference type="InterPro" id="IPR013098">
    <property type="entry name" value="Ig_I-set"/>
</dbReference>
<dbReference type="InterPro" id="IPR036179">
    <property type="entry name" value="Ig-like_dom_sf"/>
</dbReference>
<feature type="domain" description="Ig-like" evidence="6">
    <location>
        <begin position="639"/>
        <end position="738"/>
    </location>
</feature>
<reference evidence="7" key="1">
    <citation type="submission" date="2023-09" db="UniProtKB">
        <authorList>
            <consortium name="Ensembl"/>
        </authorList>
    </citation>
    <scope>IDENTIFICATION</scope>
</reference>
<evidence type="ECO:0000313" key="9">
    <source>
        <dbReference type="RefSeq" id="XP_008288307.1"/>
    </source>
</evidence>
<dbReference type="Ensembl" id="ENSSPAT00000006013.1">
    <property type="protein sequence ID" value="ENSSPAP00000005896.1"/>
    <property type="gene ID" value="ENSSPAG00000004562.1"/>
</dbReference>
<gene>
    <name evidence="9" type="primary">LOC103363354</name>
</gene>
<dbReference type="Pfam" id="PF07679">
    <property type="entry name" value="I-set"/>
    <property type="match status" value="1"/>
</dbReference>
<protein>
    <submittedName>
        <fullName evidence="7 9">Carcinoembryonic antigen-related cell adhesion molecule 5-like</fullName>
    </submittedName>
</protein>
<feature type="domain" description="Ig-like" evidence="6">
    <location>
        <begin position="745"/>
        <end position="826"/>
    </location>
</feature>
<feature type="chain" id="PRO_5044591194" evidence="5">
    <location>
        <begin position="22"/>
        <end position="856"/>
    </location>
</feature>
<evidence type="ECO:0000256" key="4">
    <source>
        <dbReference type="ARBA" id="ARBA00023319"/>
    </source>
</evidence>
<dbReference type="InterPro" id="IPR052598">
    <property type="entry name" value="IgSF_CEA-related"/>
</dbReference>
<dbReference type="PANTHER" id="PTHR44337">
    <property type="entry name" value="CARCINOEMBRYONIC ANTIGEN-RELATED CELL ADHESION MOLECULE 8"/>
    <property type="match status" value="1"/>
</dbReference>
<dbReference type="InterPro" id="IPR003598">
    <property type="entry name" value="Ig_sub2"/>
</dbReference>
<name>A0A3B4ZEB3_9TELE</name>
<feature type="domain" description="Ig-like" evidence="6">
    <location>
        <begin position="294"/>
        <end position="382"/>
    </location>
</feature>
<proteinExistence type="predicted"/>
<dbReference type="SMART" id="SM00408">
    <property type="entry name" value="IGc2"/>
    <property type="match status" value="8"/>
</dbReference>
<keyword evidence="4" id="KW-0393">Immunoglobulin domain</keyword>
<evidence type="ECO:0000313" key="7">
    <source>
        <dbReference type="Ensembl" id="ENSSPAP00000005896.1"/>
    </source>
</evidence>
<evidence type="ECO:0000256" key="3">
    <source>
        <dbReference type="ARBA" id="ARBA00023180"/>
    </source>
</evidence>
<dbReference type="SMART" id="SM00409">
    <property type="entry name" value="IG"/>
    <property type="match status" value="9"/>
</dbReference>
<dbReference type="SUPFAM" id="SSF48726">
    <property type="entry name" value="Immunoglobulin"/>
    <property type="match status" value="8"/>
</dbReference>
<dbReference type="Proteomes" id="UP000694891">
    <property type="component" value="Unplaced"/>
</dbReference>
<keyword evidence="8" id="KW-1185">Reference proteome</keyword>
<evidence type="ECO:0000256" key="2">
    <source>
        <dbReference type="ARBA" id="ARBA00023157"/>
    </source>
</evidence>
<dbReference type="PROSITE" id="PS50835">
    <property type="entry name" value="IG_LIKE"/>
    <property type="match status" value="8"/>
</dbReference>
<reference evidence="9" key="2">
    <citation type="submission" date="2025-04" db="UniProtKB">
        <authorList>
            <consortium name="RefSeq"/>
        </authorList>
    </citation>
    <scope>IDENTIFICATION</scope>
</reference>
<evidence type="ECO:0000259" key="6">
    <source>
        <dbReference type="PROSITE" id="PS50835"/>
    </source>
</evidence>
<dbReference type="AlphaFoldDB" id="A0A3B4ZEB3"/>
<dbReference type="InterPro" id="IPR013783">
    <property type="entry name" value="Ig-like_fold"/>
</dbReference>
<dbReference type="InterPro" id="IPR007110">
    <property type="entry name" value="Ig-like_dom"/>
</dbReference>
<dbReference type="Pfam" id="PF13927">
    <property type="entry name" value="Ig_3"/>
    <property type="match status" value="7"/>
</dbReference>
<feature type="signal peptide" evidence="5">
    <location>
        <begin position="1"/>
        <end position="21"/>
    </location>
</feature>